<name>A0A183EJV1_9BILA</name>
<organism evidence="3">
    <name type="scientific">Gongylonema pulchrum</name>
    <dbReference type="NCBI Taxonomy" id="637853"/>
    <lineage>
        <taxon>Eukaryota</taxon>
        <taxon>Metazoa</taxon>
        <taxon>Ecdysozoa</taxon>
        <taxon>Nematoda</taxon>
        <taxon>Chromadorea</taxon>
        <taxon>Rhabditida</taxon>
        <taxon>Spirurina</taxon>
        <taxon>Spiruromorpha</taxon>
        <taxon>Spiruroidea</taxon>
        <taxon>Gongylonematidae</taxon>
        <taxon>Gongylonema</taxon>
    </lineage>
</organism>
<accession>A0A183EJV1</accession>
<evidence type="ECO:0000313" key="2">
    <source>
        <dbReference type="Proteomes" id="UP000271098"/>
    </source>
</evidence>
<dbReference type="AlphaFoldDB" id="A0A183EJV1"/>
<dbReference type="WBParaSite" id="GPUH_0002126701-mRNA-1">
    <property type="protein sequence ID" value="GPUH_0002126701-mRNA-1"/>
    <property type="gene ID" value="GPUH_0002126701"/>
</dbReference>
<protein>
    <submittedName>
        <fullName evidence="1 3">Uncharacterized protein</fullName>
    </submittedName>
</protein>
<dbReference type="Proteomes" id="UP000271098">
    <property type="component" value="Unassembled WGS sequence"/>
</dbReference>
<keyword evidence="2" id="KW-1185">Reference proteome</keyword>
<reference evidence="1 2" key="2">
    <citation type="submission" date="2018-11" db="EMBL/GenBank/DDBJ databases">
        <authorList>
            <consortium name="Pathogen Informatics"/>
        </authorList>
    </citation>
    <scope>NUCLEOTIDE SEQUENCE [LARGE SCALE GENOMIC DNA]</scope>
</reference>
<gene>
    <name evidence="1" type="ORF">GPUH_LOCUS21242</name>
</gene>
<sequence length="81" mass="9197">MCDTDHYRPSFVGSRARNIYDAASLPQRLTLVAQIIYLMRQHPISVVRAQTSQQFISSMYTPSRALGHVHVTLEHVNSVVE</sequence>
<proteinExistence type="predicted"/>
<evidence type="ECO:0000313" key="1">
    <source>
        <dbReference type="EMBL" id="VDN37839.1"/>
    </source>
</evidence>
<reference evidence="3" key="1">
    <citation type="submission" date="2016-06" db="UniProtKB">
        <authorList>
            <consortium name="WormBaseParasite"/>
        </authorList>
    </citation>
    <scope>IDENTIFICATION</scope>
</reference>
<dbReference type="EMBL" id="UYRT01092139">
    <property type="protein sequence ID" value="VDN37839.1"/>
    <property type="molecule type" value="Genomic_DNA"/>
</dbReference>
<evidence type="ECO:0000313" key="3">
    <source>
        <dbReference type="WBParaSite" id="GPUH_0002126701-mRNA-1"/>
    </source>
</evidence>